<evidence type="ECO:0000313" key="1">
    <source>
        <dbReference type="EMBL" id="PWN01320.1"/>
    </source>
</evidence>
<dbReference type="SUPFAM" id="SSF88697">
    <property type="entry name" value="PUA domain-like"/>
    <property type="match status" value="1"/>
</dbReference>
<evidence type="ECO:0008006" key="3">
    <source>
        <dbReference type="Google" id="ProtNLM"/>
    </source>
</evidence>
<keyword evidence="2" id="KW-1185">Reference proteome</keyword>
<proteinExistence type="predicted"/>
<dbReference type="AlphaFoldDB" id="A0A316TA93"/>
<comment type="caution">
    <text evidence="1">The sequence shown here is derived from an EMBL/GenBank/DDBJ whole genome shotgun (WGS) entry which is preliminary data.</text>
</comment>
<accession>A0A316TA93</accession>
<dbReference type="EMBL" id="QGDD01000010">
    <property type="protein sequence ID" value="PWN01320.1"/>
    <property type="molecule type" value="Genomic_DNA"/>
</dbReference>
<reference evidence="1 2" key="1">
    <citation type="submission" date="2018-05" db="EMBL/GenBank/DDBJ databases">
        <title>Nocardioides silvaticus genome.</title>
        <authorList>
            <person name="Li C."/>
            <person name="Wang G."/>
        </authorList>
    </citation>
    <scope>NUCLEOTIDE SEQUENCE [LARGE SCALE GENOMIC DNA]</scope>
    <source>
        <strain evidence="1 2">CCTCC AB 2018079</strain>
    </source>
</reference>
<protein>
    <recommendedName>
        <fullName evidence="3">EVE domain-containing protein</fullName>
    </recommendedName>
</protein>
<dbReference type="InterPro" id="IPR015947">
    <property type="entry name" value="PUA-like_sf"/>
</dbReference>
<name>A0A316TA93_9ACTN</name>
<dbReference type="Proteomes" id="UP000245507">
    <property type="component" value="Unassembled WGS sequence"/>
</dbReference>
<gene>
    <name evidence="1" type="ORF">DJ010_19375</name>
</gene>
<sequence>MHAVLLTWNPGPDDDYVWSPETWEREVVDAIEANGPVATTWGVGRHVNGIDPGDTAFLYRQGPHGRGIVARGVIRSTPWTAPHWDPERSRRGAATRVVDLELVEAVPLAEAIEVTELEMATPEFPWRKVYSSGRRTPPSVTERLLHLWRLHHDDG</sequence>
<organism evidence="1 2">
    <name type="scientific">Nocardioides silvaticus</name>
    <dbReference type="NCBI Taxonomy" id="2201891"/>
    <lineage>
        <taxon>Bacteria</taxon>
        <taxon>Bacillati</taxon>
        <taxon>Actinomycetota</taxon>
        <taxon>Actinomycetes</taxon>
        <taxon>Propionibacteriales</taxon>
        <taxon>Nocardioidaceae</taxon>
        <taxon>Nocardioides</taxon>
    </lineage>
</organism>
<evidence type="ECO:0000313" key="2">
    <source>
        <dbReference type="Proteomes" id="UP000245507"/>
    </source>
</evidence>